<dbReference type="GO" id="GO:0000287">
    <property type="term" value="F:magnesium ion binding"/>
    <property type="evidence" value="ECO:0007669"/>
    <property type="project" value="InterPro"/>
</dbReference>
<dbReference type="InterPro" id="IPR014100">
    <property type="entry name" value="GTP-bd_Obg/CgtA"/>
</dbReference>
<accession>A0A2A4WXP5</accession>
<comment type="caution">
    <text evidence="10">The sequence shown here is derived from an EMBL/GenBank/DDBJ whole genome shotgun (WGS) entry which is preliminary data.</text>
</comment>
<dbReference type="SUPFAM" id="SSF52540">
    <property type="entry name" value="P-loop containing nucleoside triphosphate hydrolases"/>
    <property type="match status" value="1"/>
</dbReference>
<feature type="domain" description="Obg" evidence="9">
    <location>
        <begin position="1"/>
        <end position="158"/>
    </location>
</feature>
<dbReference type="Gene3D" id="2.70.210.12">
    <property type="entry name" value="GTP1/OBG domain"/>
    <property type="match status" value="1"/>
</dbReference>
<dbReference type="Pfam" id="PF01926">
    <property type="entry name" value="MMR_HSR1"/>
    <property type="match status" value="1"/>
</dbReference>
<evidence type="ECO:0000256" key="6">
    <source>
        <dbReference type="ARBA" id="ARBA00023134"/>
    </source>
</evidence>
<keyword evidence="2 7" id="KW-0963">Cytoplasm</keyword>
<dbReference type="HAMAP" id="MF_01454">
    <property type="entry name" value="GTPase_Obg"/>
    <property type="match status" value="1"/>
</dbReference>
<dbReference type="FunFam" id="2.70.210.12:FF:000001">
    <property type="entry name" value="GTPase Obg"/>
    <property type="match status" value="1"/>
</dbReference>
<keyword evidence="4 7" id="KW-0378">Hydrolase</keyword>
<feature type="binding site" evidence="7">
    <location>
        <begin position="310"/>
        <end position="312"/>
    </location>
    <ligand>
        <name>GTP</name>
        <dbReference type="ChEBI" id="CHEBI:37565"/>
    </ligand>
</feature>
<dbReference type="EC" id="3.6.5.-" evidence="7"/>
<feature type="binding site" evidence="7">
    <location>
        <begin position="165"/>
        <end position="172"/>
    </location>
    <ligand>
        <name>GTP</name>
        <dbReference type="ChEBI" id="CHEBI:37565"/>
    </ligand>
</feature>
<dbReference type="GO" id="GO:0005525">
    <property type="term" value="F:GTP binding"/>
    <property type="evidence" value="ECO:0007669"/>
    <property type="project" value="UniProtKB-UniRule"/>
</dbReference>
<dbReference type="NCBIfam" id="TIGR00231">
    <property type="entry name" value="small_GTP"/>
    <property type="match status" value="1"/>
</dbReference>
<feature type="binding site" evidence="7">
    <location>
        <begin position="281"/>
        <end position="284"/>
    </location>
    <ligand>
        <name>GTP</name>
        <dbReference type="ChEBI" id="CHEBI:37565"/>
    </ligand>
</feature>
<protein>
    <recommendedName>
        <fullName evidence="7">GTPase Obg</fullName>
        <ecNumber evidence="7">3.6.5.-</ecNumber>
    </recommendedName>
    <alternativeName>
        <fullName evidence="7">GTP-binding protein Obg</fullName>
    </alternativeName>
</protein>
<keyword evidence="6 7" id="KW-0342">GTP-binding</keyword>
<feature type="binding site" evidence="7">
    <location>
        <position position="192"/>
    </location>
    <ligand>
        <name>Mg(2+)</name>
        <dbReference type="ChEBI" id="CHEBI:18420"/>
    </ligand>
</feature>
<comment type="subcellular location">
    <subcellularLocation>
        <location evidence="7">Cytoplasm</location>
    </subcellularLocation>
</comment>
<dbReference type="InterPro" id="IPR006169">
    <property type="entry name" value="GTP1_OBG_dom"/>
</dbReference>
<feature type="binding site" evidence="7">
    <location>
        <begin position="212"/>
        <end position="215"/>
    </location>
    <ligand>
        <name>GTP</name>
        <dbReference type="ChEBI" id="CHEBI:37565"/>
    </ligand>
</feature>
<evidence type="ECO:0000256" key="4">
    <source>
        <dbReference type="ARBA" id="ARBA00022801"/>
    </source>
</evidence>
<dbReference type="NCBIfam" id="NF008956">
    <property type="entry name" value="PRK12299.1"/>
    <property type="match status" value="1"/>
</dbReference>
<dbReference type="AlphaFoldDB" id="A0A2A4WXP5"/>
<dbReference type="InterPro" id="IPR006073">
    <property type="entry name" value="GTP-bd"/>
</dbReference>
<keyword evidence="5 7" id="KW-0460">Magnesium</keyword>
<evidence type="ECO:0000256" key="2">
    <source>
        <dbReference type="ARBA" id="ARBA00022490"/>
    </source>
</evidence>
<feature type="binding site" evidence="7">
    <location>
        <position position="172"/>
    </location>
    <ligand>
        <name>Mg(2+)</name>
        <dbReference type="ChEBI" id="CHEBI:18420"/>
    </ligand>
</feature>
<evidence type="ECO:0000256" key="7">
    <source>
        <dbReference type="HAMAP-Rule" id="MF_01454"/>
    </source>
</evidence>
<evidence type="ECO:0000313" key="11">
    <source>
        <dbReference type="Proteomes" id="UP000218775"/>
    </source>
</evidence>
<gene>
    <name evidence="7" type="primary">obg</name>
    <name evidence="10" type="ORF">COB21_06135</name>
</gene>
<dbReference type="PANTHER" id="PTHR11702:SF31">
    <property type="entry name" value="MITOCHONDRIAL RIBOSOME-ASSOCIATED GTPASE 2"/>
    <property type="match status" value="1"/>
</dbReference>
<name>A0A2A4WXP5_UNCAE</name>
<dbReference type="PROSITE" id="PS51710">
    <property type="entry name" value="G_OBG"/>
    <property type="match status" value="1"/>
</dbReference>
<dbReference type="Gene3D" id="3.40.50.300">
    <property type="entry name" value="P-loop containing nucleotide triphosphate hydrolases"/>
    <property type="match status" value="1"/>
</dbReference>
<evidence type="ECO:0000313" key="10">
    <source>
        <dbReference type="EMBL" id="PCI75004.1"/>
    </source>
</evidence>
<keyword evidence="3 7" id="KW-0547">Nucleotide-binding</keyword>
<comment type="cofactor">
    <cofactor evidence="7">
        <name>Mg(2+)</name>
        <dbReference type="ChEBI" id="CHEBI:18420"/>
    </cofactor>
</comment>
<feature type="binding site" evidence="7">
    <location>
        <begin position="190"/>
        <end position="194"/>
    </location>
    <ligand>
        <name>GTP</name>
        <dbReference type="ChEBI" id="CHEBI:37565"/>
    </ligand>
</feature>
<evidence type="ECO:0000259" key="8">
    <source>
        <dbReference type="PROSITE" id="PS51710"/>
    </source>
</evidence>
<dbReference type="InterPro" id="IPR027417">
    <property type="entry name" value="P-loop_NTPase"/>
</dbReference>
<dbReference type="GO" id="GO:0003924">
    <property type="term" value="F:GTPase activity"/>
    <property type="evidence" value="ECO:0007669"/>
    <property type="project" value="UniProtKB-UniRule"/>
</dbReference>
<sequence>MFTDKVKIKFQAGRGGHGIVSWRREKALPKGGPYGGNGGCGGSVTLITDEQLASLEHLRNRRLIGAKNGDAGKTANKTGKTANDIIIRVPVGTIVRDSLTGAILYRLETTGETVCLCKGGRGGLGNSCFKTPTNQAPNKCTPGKPGELADVEIELKIIADIGLVGFPSAGKSTLISQVTKVPFKAAAYHFTTLQPNVAVLEFDDYSRIRIADIPGIIDGAHQNRGLGHAFLKHIERCSTLVYVLDMSMLCKDPLNDFAILKKELQHHNPALLEKHFLVALNKIDCPESQESVDEFFKVHSDLKAKTFSISSSTGEGVGALVDAMRALAQTNGKCFA</sequence>
<dbReference type="Pfam" id="PF01018">
    <property type="entry name" value="GTP1_OBG"/>
    <property type="match status" value="1"/>
</dbReference>
<dbReference type="EMBL" id="NVUK01000059">
    <property type="protein sequence ID" value="PCI75004.1"/>
    <property type="molecule type" value="Genomic_DNA"/>
</dbReference>
<comment type="similarity">
    <text evidence="1 7">Belongs to the TRAFAC class OBG-HflX-like GTPase superfamily. OBG GTPase family.</text>
</comment>
<dbReference type="NCBIfam" id="TIGR02729">
    <property type="entry name" value="Obg_CgtA"/>
    <property type="match status" value="1"/>
</dbReference>
<dbReference type="PRINTS" id="PR00326">
    <property type="entry name" value="GTP1OBG"/>
</dbReference>
<dbReference type="InterPro" id="IPR036726">
    <property type="entry name" value="GTP1_OBG_dom_sf"/>
</dbReference>
<evidence type="ECO:0000256" key="5">
    <source>
        <dbReference type="ARBA" id="ARBA00022842"/>
    </source>
</evidence>
<dbReference type="PROSITE" id="PS51883">
    <property type="entry name" value="OBG"/>
    <property type="match status" value="1"/>
</dbReference>
<comment type="function">
    <text evidence="7">An essential GTPase which binds GTP, GDP and possibly (p)ppGpp with moderate affinity, with high nucleotide exchange rates and a fairly low GTP hydrolysis rate. Plays a role in control of the cell cycle, stress response, ribosome biogenesis and in those bacteria that undergo differentiation, in morphogenesis control.</text>
</comment>
<dbReference type="PIRSF" id="PIRSF002401">
    <property type="entry name" value="GTP_bd_Obg/CgtA"/>
    <property type="match status" value="1"/>
</dbReference>
<dbReference type="InterPro" id="IPR005225">
    <property type="entry name" value="Small_GTP-bd"/>
</dbReference>
<organism evidence="10 11">
    <name type="scientific">Aerophobetes bacterium</name>
    <dbReference type="NCBI Taxonomy" id="2030807"/>
    <lineage>
        <taxon>Bacteria</taxon>
        <taxon>Candidatus Aerophobota</taxon>
    </lineage>
</organism>
<dbReference type="GO" id="GO:0005737">
    <property type="term" value="C:cytoplasm"/>
    <property type="evidence" value="ECO:0007669"/>
    <property type="project" value="UniProtKB-SubCell"/>
</dbReference>
<evidence type="ECO:0000256" key="1">
    <source>
        <dbReference type="ARBA" id="ARBA00007699"/>
    </source>
</evidence>
<proteinExistence type="inferred from homology"/>
<evidence type="ECO:0000256" key="3">
    <source>
        <dbReference type="ARBA" id="ARBA00022741"/>
    </source>
</evidence>
<dbReference type="InterPro" id="IPR031167">
    <property type="entry name" value="G_OBG"/>
</dbReference>
<feature type="domain" description="OBG-type G" evidence="8">
    <location>
        <begin position="159"/>
        <end position="329"/>
    </location>
</feature>
<comment type="subunit">
    <text evidence="7">Monomer.</text>
</comment>
<dbReference type="PANTHER" id="PTHR11702">
    <property type="entry name" value="DEVELOPMENTALLY REGULATED GTP-BINDING PROTEIN-RELATED"/>
    <property type="match status" value="1"/>
</dbReference>
<evidence type="ECO:0000259" key="9">
    <source>
        <dbReference type="PROSITE" id="PS51883"/>
    </source>
</evidence>
<keyword evidence="7" id="KW-0479">Metal-binding</keyword>
<dbReference type="SUPFAM" id="SSF82051">
    <property type="entry name" value="Obg GTP-binding protein N-terminal domain"/>
    <property type="match status" value="1"/>
</dbReference>
<dbReference type="GO" id="GO:0042254">
    <property type="term" value="P:ribosome biogenesis"/>
    <property type="evidence" value="ECO:0007669"/>
    <property type="project" value="UniProtKB-UniRule"/>
</dbReference>
<dbReference type="InterPro" id="IPR045086">
    <property type="entry name" value="OBG_GTPase"/>
</dbReference>
<dbReference type="Proteomes" id="UP000218775">
    <property type="component" value="Unassembled WGS sequence"/>
</dbReference>
<reference evidence="11" key="1">
    <citation type="submission" date="2017-08" db="EMBL/GenBank/DDBJ databases">
        <title>A dynamic microbial community with high functional redundancy inhabits the cold, oxic subseafloor aquifer.</title>
        <authorList>
            <person name="Tully B.J."/>
            <person name="Wheat C.G."/>
            <person name="Glazer B.T."/>
            <person name="Huber J.A."/>
        </authorList>
    </citation>
    <scope>NUCLEOTIDE SEQUENCE [LARGE SCALE GENOMIC DNA]</scope>
</reference>
<dbReference type="CDD" id="cd01898">
    <property type="entry name" value="Obg"/>
    <property type="match status" value="1"/>
</dbReference>